<feature type="compositionally biased region" description="Polar residues" evidence="4">
    <location>
        <begin position="541"/>
        <end position="557"/>
    </location>
</feature>
<feature type="compositionally biased region" description="Basic and acidic residues" evidence="4">
    <location>
        <begin position="430"/>
        <end position="447"/>
    </location>
</feature>
<dbReference type="PANTHER" id="PTHR12515:SF5">
    <property type="entry name" value="PROTEIN SMAUG"/>
    <property type="match status" value="1"/>
</dbReference>
<comment type="subcellular location">
    <subcellularLocation>
        <location evidence="1">Cytoplasm</location>
    </subcellularLocation>
</comment>
<feature type="compositionally biased region" description="Polar residues" evidence="4">
    <location>
        <begin position="239"/>
        <end position="248"/>
    </location>
</feature>
<evidence type="ECO:0000313" key="6">
    <source>
        <dbReference type="EMBL" id="KAI9249231.1"/>
    </source>
</evidence>
<evidence type="ECO:0000259" key="5">
    <source>
        <dbReference type="PROSITE" id="PS50105"/>
    </source>
</evidence>
<feature type="region of interest" description="Disordered" evidence="4">
    <location>
        <begin position="475"/>
        <end position="635"/>
    </location>
</feature>
<gene>
    <name evidence="6" type="ORF">BDA99DRAFT_224144</name>
</gene>
<evidence type="ECO:0000256" key="3">
    <source>
        <dbReference type="ARBA" id="ARBA00022884"/>
    </source>
</evidence>
<protein>
    <recommendedName>
        <fullName evidence="5">SAM domain-containing protein</fullName>
    </recommendedName>
</protein>
<accession>A0AAD5JQM6</accession>
<dbReference type="Proteomes" id="UP001209540">
    <property type="component" value="Unassembled WGS sequence"/>
</dbReference>
<proteinExistence type="predicted"/>
<feature type="compositionally biased region" description="Polar residues" evidence="4">
    <location>
        <begin position="482"/>
        <end position="491"/>
    </location>
</feature>
<feature type="compositionally biased region" description="Low complexity" evidence="4">
    <location>
        <begin position="582"/>
        <end position="634"/>
    </location>
</feature>
<feature type="region of interest" description="Disordered" evidence="4">
    <location>
        <begin position="19"/>
        <end position="95"/>
    </location>
</feature>
<dbReference type="GO" id="GO:0003729">
    <property type="term" value="F:mRNA binding"/>
    <property type="evidence" value="ECO:0007669"/>
    <property type="project" value="TreeGrafter"/>
</dbReference>
<evidence type="ECO:0000256" key="2">
    <source>
        <dbReference type="ARBA" id="ARBA00022490"/>
    </source>
</evidence>
<feature type="compositionally biased region" description="Low complexity" evidence="4">
    <location>
        <begin position="290"/>
        <end position="318"/>
    </location>
</feature>
<evidence type="ECO:0000313" key="7">
    <source>
        <dbReference type="Proteomes" id="UP001209540"/>
    </source>
</evidence>
<feature type="compositionally biased region" description="Basic and acidic residues" evidence="4">
    <location>
        <begin position="659"/>
        <end position="671"/>
    </location>
</feature>
<name>A0AAD5JQM6_9FUNG</name>
<dbReference type="PANTHER" id="PTHR12515">
    <property type="entry name" value="STERILE ALPHA MOTIF DOMAIN CONTAINING PROTEIN 4-RELATED"/>
    <property type="match status" value="1"/>
</dbReference>
<organism evidence="6 7">
    <name type="scientific">Phascolomyces articulosus</name>
    <dbReference type="NCBI Taxonomy" id="60185"/>
    <lineage>
        <taxon>Eukaryota</taxon>
        <taxon>Fungi</taxon>
        <taxon>Fungi incertae sedis</taxon>
        <taxon>Mucoromycota</taxon>
        <taxon>Mucoromycotina</taxon>
        <taxon>Mucoromycetes</taxon>
        <taxon>Mucorales</taxon>
        <taxon>Lichtheimiaceae</taxon>
        <taxon>Phascolomyces</taxon>
    </lineage>
</organism>
<dbReference type="AlphaFoldDB" id="A0AAD5JQM6"/>
<sequence>MTTHDVHRAMEENLFNSFHHRHNPLQPPPPTSLAGSSPAFRSMTASDLISLLPNTPPPVSTTNGSTNGSVHSMPPQHRQHHHHQRNNNNRHTATSEVMQQQGLSGHAAEEAIDEWFENIQRYEKMLEEVAAASLDQAFKDELNHVNQWFRCRSDPERTAALYSVVQNASQIQIRFLITVLQQLANQDPLGELLSPAGQEKAASTPAPVTVAGSVVSTESQYEMRKRQMYPPTRRAPRSNLCNRLTSALSEPDDLRRRNRDMMLPRSLGLSHQQGLLYEKALAARAQIQAANNSASSSNRSSTASSGASTTSSSSASLGPGPNGFAPRLKASTSEITPSRSSGSLFGTSPSHAAAVAAAAHAAAAASGNDWPFPLARGNHHHHQQQQHNHHPQQQHHHHQEKPLVGRIGDRGSVNNDDSWSFGSLSSKKKRDMDLPWTRKSDTIREEQEYPSTKTSARELAAATNSLTALEQAQARLRRDNHTQSQQSQHSRIGQKVEQLERLVASRNSNNNNSNNNNNNNNNNNTKNSITSSTSSLLSNKRVPTTTTTQIDSQQEKQVTAPSTTSITTKPPPGLSPTPSPIPVASTSTNSMTTTATTTTTTTTTPMTTTPSPSPQPSLSSTLISSQQTPSQQPSIKKEVQFGQFLTPPTIYNADNSDYLSDHSDTSNKSAKDQPLTGAARRRKRSSAARALKDKLAAETVDFELMKDVQNWLRSLRLHKYGHAFIGMEWQQVVRMTDEDMLQAGVSTIGARTKLIKVFENVMRHCDDNNIEY</sequence>
<comment type="caution">
    <text evidence="6">The sequence shown here is derived from an EMBL/GenBank/DDBJ whole genome shotgun (WGS) entry which is preliminary data.</text>
</comment>
<feature type="domain" description="SAM" evidence="5">
    <location>
        <begin position="706"/>
        <end position="764"/>
    </location>
</feature>
<dbReference type="Pfam" id="PF00536">
    <property type="entry name" value="SAM_1"/>
    <property type="match status" value="1"/>
</dbReference>
<dbReference type="SUPFAM" id="SSF47769">
    <property type="entry name" value="SAM/Pointed domain"/>
    <property type="match status" value="1"/>
</dbReference>
<reference evidence="6" key="2">
    <citation type="submission" date="2023-02" db="EMBL/GenBank/DDBJ databases">
        <authorList>
            <consortium name="DOE Joint Genome Institute"/>
            <person name="Mondo S.J."/>
            <person name="Chang Y."/>
            <person name="Wang Y."/>
            <person name="Ahrendt S."/>
            <person name="Andreopoulos W."/>
            <person name="Barry K."/>
            <person name="Beard J."/>
            <person name="Benny G.L."/>
            <person name="Blankenship S."/>
            <person name="Bonito G."/>
            <person name="Cuomo C."/>
            <person name="Desiro A."/>
            <person name="Gervers K.A."/>
            <person name="Hundley H."/>
            <person name="Kuo A."/>
            <person name="LaButti K."/>
            <person name="Lang B.F."/>
            <person name="Lipzen A."/>
            <person name="O'Donnell K."/>
            <person name="Pangilinan J."/>
            <person name="Reynolds N."/>
            <person name="Sandor L."/>
            <person name="Smith M.W."/>
            <person name="Tsang A."/>
            <person name="Grigoriev I.V."/>
            <person name="Stajich J.E."/>
            <person name="Spatafora J.W."/>
        </authorList>
    </citation>
    <scope>NUCLEOTIDE SEQUENCE</scope>
    <source>
        <strain evidence="6">RSA 2281</strain>
    </source>
</reference>
<feature type="compositionally biased region" description="Basic residues" evidence="4">
    <location>
        <begin position="377"/>
        <end position="399"/>
    </location>
</feature>
<feature type="compositionally biased region" description="Polar residues" evidence="4">
    <location>
        <begin position="412"/>
        <end position="425"/>
    </location>
</feature>
<dbReference type="InterPro" id="IPR001660">
    <property type="entry name" value="SAM"/>
</dbReference>
<feature type="compositionally biased region" description="Low complexity" evidence="4">
    <location>
        <begin position="559"/>
        <end position="568"/>
    </location>
</feature>
<dbReference type="SMART" id="SM00454">
    <property type="entry name" value="SAM"/>
    <property type="match status" value="1"/>
</dbReference>
<feature type="compositionally biased region" description="Low complexity" evidence="4">
    <location>
        <begin position="507"/>
        <end position="540"/>
    </location>
</feature>
<keyword evidence="7" id="KW-1185">Reference proteome</keyword>
<reference evidence="6" key="1">
    <citation type="journal article" date="2022" name="IScience">
        <title>Evolution of zygomycete secretomes and the origins of terrestrial fungal ecologies.</title>
        <authorList>
            <person name="Chang Y."/>
            <person name="Wang Y."/>
            <person name="Mondo S."/>
            <person name="Ahrendt S."/>
            <person name="Andreopoulos W."/>
            <person name="Barry K."/>
            <person name="Beard J."/>
            <person name="Benny G.L."/>
            <person name="Blankenship S."/>
            <person name="Bonito G."/>
            <person name="Cuomo C."/>
            <person name="Desiro A."/>
            <person name="Gervers K.A."/>
            <person name="Hundley H."/>
            <person name="Kuo A."/>
            <person name="LaButti K."/>
            <person name="Lang B.F."/>
            <person name="Lipzen A."/>
            <person name="O'Donnell K."/>
            <person name="Pangilinan J."/>
            <person name="Reynolds N."/>
            <person name="Sandor L."/>
            <person name="Smith M.E."/>
            <person name="Tsang A."/>
            <person name="Grigoriev I.V."/>
            <person name="Stajich J.E."/>
            <person name="Spatafora J.W."/>
        </authorList>
    </citation>
    <scope>NUCLEOTIDE SEQUENCE</scope>
    <source>
        <strain evidence="6">RSA 2281</strain>
    </source>
</reference>
<keyword evidence="2" id="KW-0963">Cytoplasm</keyword>
<dbReference type="PROSITE" id="PS50105">
    <property type="entry name" value="SAM_DOMAIN"/>
    <property type="match status" value="1"/>
</dbReference>
<dbReference type="Gene3D" id="1.10.150.50">
    <property type="entry name" value="Transcription Factor, Ets-1"/>
    <property type="match status" value="1"/>
</dbReference>
<dbReference type="Pfam" id="PF25479">
    <property type="entry name" value="Vts1"/>
    <property type="match status" value="1"/>
</dbReference>
<dbReference type="InterPro" id="IPR057327">
    <property type="entry name" value="Vts1_dom"/>
</dbReference>
<dbReference type="EMBL" id="JAIXMP010000036">
    <property type="protein sequence ID" value="KAI9249231.1"/>
    <property type="molecule type" value="Genomic_DNA"/>
</dbReference>
<feature type="region of interest" description="Disordered" evidence="4">
    <location>
        <begin position="369"/>
        <end position="459"/>
    </location>
</feature>
<feature type="region of interest" description="Disordered" evidence="4">
    <location>
        <begin position="652"/>
        <end position="686"/>
    </location>
</feature>
<dbReference type="InterPro" id="IPR050897">
    <property type="entry name" value="SMAUG/VTS1_RNA-bind"/>
</dbReference>
<feature type="compositionally biased region" description="Polar residues" evidence="4">
    <location>
        <begin position="60"/>
        <end position="70"/>
    </location>
</feature>
<dbReference type="GO" id="GO:0000932">
    <property type="term" value="C:P-body"/>
    <property type="evidence" value="ECO:0007669"/>
    <property type="project" value="TreeGrafter"/>
</dbReference>
<dbReference type="GO" id="GO:0000289">
    <property type="term" value="P:nuclear-transcribed mRNA poly(A) tail shortening"/>
    <property type="evidence" value="ECO:0007669"/>
    <property type="project" value="TreeGrafter"/>
</dbReference>
<feature type="compositionally biased region" description="Basic and acidic residues" evidence="4">
    <location>
        <begin position="400"/>
        <end position="409"/>
    </location>
</feature>
<feature type="region of interest" description="Disordered" evidence="4">
    <location>
        <begin position="219"/>
        <end position="257"/>
    </location>
</feature>
<feature type="region of interest" description="Disordered" evidence="4">
    <location>
        <begin position="290"/>
        <end position="345"/>
    </location>
</feature>
<evidence type="ECO:0000256" key="1">
    <source>
        <dbReference type="ARBA" id="ARBA00004496"/>
    </source>
</evidence>
<feature type="compositionally biased region" description="Pro residues" evidence="4">
    <location>
        <begin position="569"/>
        <end position="581"/>
    </location>
</feature>
<evidence type="ECO:0000256" key="4">
    <source>
        <dbReference type="SAM" id="MobiDB-lite"/>
    </source>
</evidence>
<keyword evidence="3" id="KW-0694">RNA-binding</keyword>
<dbReference type="InterPro" id="IPR013761">
    <property type="entry name" value="SAM/pointed_sf"/>
</dbReference>
<feature type="compositionally biased region" description="Polar residues" evidence="4">
    <location>
        <begin position="330"/>
        <end position="345"/>
    </location>
</feature>